<dbReference type="PROSITE" id="PS50966">
    <property type="entry name" value="ZF_SWIM"/>
    <property type="match status" value="1"/>
</dbReference>
<keyword evidence="1" id="KW-0862">Zinc</keyword>
<evidence type="ECO:0000313" key="3">
    <source>
        <dbReference type="EMBL" id="KAJ5075056.1"/>
    </source>
</evidence>
<dbReference type="PANTHER" id="PTHR28498">
    <property type="entry name" value="ZINC FINGER SWIM DOMAIN-CONTAINING PROTEIN 7"/>
    <property type="match status" value="1"/>
</dbReference>
<keyword evidence="1" id="KW-0863">Zinc-finger</keyword>
<keyword evidence="1" id="KW-0479">Metal-binding</keyword>
<dbReference type="InterPro" id="IPR007527">
    <property type="entry name" value="Znf_SWIM"/>
</dbReference>
<dbReference type="OrthoDB" id="337581at2759"/>
<protein>
    <submittedName>
        <fullName evidence="3">Zinc finger swim domain-containing protein</fullName>
    </submittedName>
</protein>
<reference evidence="3" key="1">
    <citation type="submission" date="2022-10" db="EMBL/GenBank/DDBJ databases">
        <title>Novel sulphate-reducing endosymbionts in the free-living metamonad Anaeramoeba.</title>
        <authorList>
            <person name="Jerlstrom-Hultqvist J."/>
            <person name="Cepicka I."/>
            <person name="Gallot-Lavallee L."/>
            <person name="Salas-Leiva D."/>
            <person name="Curtis B.A."/>
            <person name="Zahonova K."/>
            <person name="Pipaliya S."/>
            <person name="Dacks J."/>
            <person name="Roger A.J."/>
        </authorList>
    </citation>
    <scope>NUCLEOTIDE SEQUENCE</scope>
    <source>
        <strain evidence="3">BMAN</strain>
    </source>
</reference>
<dbReference type="GO" id="GO:0008270">
    <property type="term" value="F:zinc ion binding"/>
    <property type="evidence" value="ECO:0007669"/>
    <property type="project" value="UniProtKB-KW"/>
</dbReference>
<dbReference type="AlphaFoldDB" id="A0A9Q0RC74"/>
<feature type="domain" description="SWIM-type" evidence="2">
    <location>
        <begin position="60"/>
        <end position="97"/>
    </location>
</feature>
<gene>
    <name evidence="3" type="ORF">M0811_07760</name>
</gene>
<sequence length="128" mass="14999">MIEKSLEILDELELKDNEWGTREITAEDILEPPKTLPPIIKIICSNSEKFFYKFGNNPSYIIFQNNYCTCPSFYFQVIKKKTQSLCKHQLTIKLANYSGMIKSCFVSEEEYTNILSKNLEISKKRKEI</sequence>
<organism evidence="3 4">
    <name type="scientific">Anaeramoeba ignava</name>
    <name type="common">Anaerobic marine amoeba</name>
    <dbReference type="NCBI Taxonomy" id="1746090"/>
    <lineage>
        <taxon>Eukaryota</taxon>
        <taxon>Metamonada</taxon>
        <taxon>Anaeramoebidae</taxon>
        <taxon>Anaeramoeba</taxon>
    </lineage>
</organism>
<name>A0A9Q0RC74_ANAIG</name>
<dbReference type="GO" id="GO:0000724">
    <property type="term" value="P:double-strand break repair via homologous recombination"/>
    <property type="evidence" value="ECO:0007669"/>
    <property type="project" value="TreeGrafter"/>
</dbReference>
<evidence type="ECO:0000313" key="4">
    <source>
        <dbReference type="Proteomes" id="UP001149090"/>
    </source>
</evidence>
<dbReference type="Proteomes" id="UP001149090">
    <property type="component" value="Unassembled WGS sequence"/>
</dbReference>
<keyword evidence="4" id="KW-1185">Reference proteome</keyword>
<accession>A0A9Q0RC74</accession>
<dbReference type="PANTHER" id="PTHR28498:SF1">
    <property type="entry name" value="ZINC FINGER SWIM DOMAIN-CONTAINING PROTEIN 7"/>
    <property type="match status" value="1"/>
</dbReference>
<evidence type="ECO:0000259" key="2">
    <source>
        <dbReference type="PROSITE" id="PS50966"/>
    </source>
</evidence>
<dbReference type="EMBL" id="JAPDFW010000067">
    <property type="protein sequence ID" value="KAJ5075056.1"/>
    <property type="molecule type" value="Genomic_DNA"/>
</dbReference>
<proteinExistence type="predicted"/>
<comment type="caution">
    <text evidence="3">The sequence shown here is derived from an EMBL/GenBank/DDBJ whole genome shotgun (WGS) entry which is preliminary data.</text>
</comment>
<evidence type="ECO:0000256" key="1">
    <source>
        <dbReference type="PROSITE-ProRule" id="PRU00325"/>
    </source>
</evidence>